<dbReference type="EMBL" id="JAADJZ010000028">
    <property type="protein sequence ID" value="KAF2866252.1"/>
    <property type="molecule type" value="Genomic_DNA"/>
</dbReference>
<name>A0A7C8I2D3_9PLEO</name>
<dbReference type="PROSITE" id="PS51257">
    <property type="entry name" value="PROKAR_LIPOPROTEIN"/>
    <property type="match status" value="1"/>
</dbReference>
<comment type="caution">
    <text evidence="1">The sequence shown here is derived from an EMBL/GenBank/DDBJ whole genome shotgun (WGS) entry which is preliminary data.</text>
</comment>
<keyword evidence="2" id="KW-1185">Reference proteome</keyword>
<sequence>MNFLRMLREVISPGVCAASLALGSCMAPTGAFGHEHPLQLQATELQATEPHLQPSFISPKLTVHITFQRVAKGCLLAVLFRCSN</sequence>
<reference evidence="1 2" key="1">
    <citation type="submission" date="2020-01" db="EMBL/GenBank/DDBJ databases">
        <authorList>
            <consortium name="DOE Joint Genome Institute"/>
            <person name="Haridas S."/>
            <person name="Albert R."/>
            <person name="Binder M."/>
            <person name="Bloem J."/>
            <person name="Labutti K."/>
            <person name="Salamov A."/>
            <person name="Andreopoulos B."/>
            <person name="Baker S.E."/>
            <person name="Barry K."/>
            <person name="Bills G."/>
            <person name="Bluhm B.H."/>
            <person name="Cannon C."/>
            <person name="Castanera R."/>
            <person name="Culley D.E."/>
            <person name="Daum C."/>
            <person name="Ezra D."/>
            <person name="Gonzalez J.B."/>
            <person name="Henrissat B."/>
            <person name="Kuo A."/>
            <person name="Liang C."/>
            <person name="Lipzen A."/>
            <person name="Lutzoni F."/>
            <person name="Magnuson J."/>
            <person name="Mondo S."/>
            <person name="Nolan M."/>
            <person name="Ohm R."/>
            <person name="Pangilinan J."/>
            <person name="Park H.-J.H."/>
            <person name="Ramirez L."/>
            <person name="Alfaro M."/>
            <person name="Sun H."/>
            <person name="Tritt A."/>
            <person name="Yoshinaga Y."/>
            <person name="Zwiers L.-H.L."/>
            <person name="Turgeon B.G."/>
            <person name="Goodwin S.B."/>
            <person name="Spatafora J.W."/>
            <person name="Crous P.W."/>
            <person name="Grigoriev I.V."/>
        </authorList>
    </citation>
    <scope>NUCLEOTIDE SEQUENCE [LARGE SCALE GENOMIC DNA]</scope>
    <source>
        <strain evidence="1 2">CBS 611.86</strain>
    </source>
</reference>
<organism evidence="1 2">
    <name type="scientific">Massariosphaeria phaeospora</name>
    <dbReference type="NCBI Taxonomy" id="100035"/>
    <lineage>
        <taxon>Eukaryota</taxon>
        <taxon>Fungi</taxon>
        <taxon>Dikarya</taxon>
        <taxon>Ascomycota</taxon>
        <taxon>Pezizomycotina</taxon>
        <taxon>Dothideomycetes</taxon>
        <taxon>Pleosporomycetidae</taxon>
        <taxon>Pleosporales</taxon>
        <taxon>Pleosporales incertae sedis</taxon>
        <taxon>Massariosphaeria</taxon>
    </lineage>
</organism>
<accession>A0A7C8I2D3</accession>
<evidence type="ECO:0000313" key="2">
    <source>
        <dbReference type="Proteomes" id="UP000481861"/>
    </source>
</evidence>
<proteinExistence type="predicted"/>
<gene>
    <name evidence="1" type="ORF">BDV95DRAFT_584417</name>
</gene>
<protein>
    <submittedName>
        <fullName evidence="1">Uncharacterized protein</fullName>
    </submittedName>
</protein>
<dbReference type="AlphaFoldDB" id="A0A7C8I2D3"/>
<dbReference type="Proteomes" id="UP000481861">
    <property type="component" value="Unassembled WGS sequence"/>
</dbReference>
<evidence type="ECO:0000313" key="1">
    <source>
        <dbReference type="EMBL" id="KAF2866252.1"/>
    </source>
</evidence>